<proteinExistence type="predicted"/>
<dbReference type="EMBL" id="JABWDY010036971">
    <property type="protein sequence ID" value="KAF5180796.1"/>
    <property type="molecule type" value="Genomic_DNA"/>
</dbReference>
<name>A0A7J6V6Z7_THATH</name>
<organism evidence="2 3">
    <name type="scientific">Thalictrum thalictroides</name>
    <name type="common">Rue-anemone</name>
    <name type="synonym">Anemone thalictroides</name>
    <dbReference type="NCBI Taxonomy" id="46969"/>
    <lineage>
        <taxon>Eukaryota</taxon>
        <taxon>Viridiplantae</taxon>
        <taxon>Streptophyta</taxon>
        <taxon>Embryophyta</taxon>
        <taxon>Tracheophyta</taxon>
        <taxon>Spermatophyta</taxon>
        <taxon>Magnoliopsida</taxon>
        <taxon>Ranunculales</taxon>
        <taxon>Ranunculaceae</taxon>
        <taxon>Thalictroideae</taxon>
        <taxon>Thalictrum</taxon>
    </lineage>
</organism>
<gene>
    <name evidence="2" type="ORF">FRX31_029617</name>
</gene>
<feature type="region of interest" description="Disordered" evidence="1">
    <location>
        <begin position="1"/>
        <end position="20"/>
    </location>
</feature>
<feature type="compositionally biased region" description="Basic residues" evidence="1">
    <location>
        <begin position="8"/>
        <end position="20"/>
    </location>
</feature>
<evidence type="ECO:0000256" key="1">
    <source>
        <dbReference type="SAM" id="MobiDB-lite"/>
    </source>
</evidence>
<sequence>MHGDVYKRKDRTSKRSNGKKKFVEKSIIDEGGLIPSVSLLPNNLVEDGPNSLETDENAGITLTSSEEIETISWSSSPFVNGEPENEILGPYHDLDSSSSIDFLSVNEKDNESYKYFSNGGVSLSSNGAAAAPAAESTNEWYVPSCSTTSRDRQVVIDEGRNYELLSDEGDELLSWLWDINQ</sequence>
<dbReference type="Proteomes" id="UP000554482">
    <property type="component" value="Unassembled WGS sequence"/>
</dbReference>
<evidence type="ECO:0000313" key="3">
    <source>
        <dbReference type="Proteomes" id="UP000554482"/>
    </source>
</evidence>
<reference evidence="2 3" key="1">
    <citation type="submission" date="2020-06" db="EMBL/GenBank/DDBJ databases">
        <title>Transcriptomic and genomic resources for Thalictrum thalictroides and T. hernandezii: Facilitating candidate gene discovery in an emerging model plant lineage.</title>
        <authorList>
            <person name="Arias T."/>
            <person name="Riano-Pachon D.M."/>
            <person name="Di Stilio V.S."/>
        </authorList>
    </citation>
    <scope>NUCLEOTIDE SEQUENCE [LARGE SCALE GENOMIC DNA]</scope>
    <source>
        <strain evidence="3">cv. WT478/WT964</strain>
        <tissue evidence="2">Leaves</tissue>
    </source>
</reference>
<dbReference type="AlphaFoldDB" id="A0A7J6V6Z7"/>
<evidence type="ECO:0000313" key="2">
    <source>
        <dbReference type="EMBL" id="KAF5180796.1"/>
    </source>
</evidence>
<protein>
    <submittedName>
        <fullName evidence="2">Uncharacterized protein</fullName>
    </submittedName>
</protein>
<accession>A0A7J6V6Z7</accession>
<keyword evidence="3" id="KW-1185">Reference proteome</keyword>
<comment type="caution">
    <text evidence="2">The sequence shown here is derived from an EMBL/GenBank/DDBJ whole genome shotgun (WGS) entry which is preliminary data.</text>
</comment>